<protein>
    <recommendedName>
        <fullName evidence="10">C3H1-type domain-containing protein</fullName>
    </recommendedName>
</protein>
<keyword evidence="1" id="KW-0698">rRNA processing</keyword>
<dbReference type="SMART" id="SM00479">
    <property type="entry name" value="EXOIII"/>
    <property type="match status" value="1"/>
</dbReference>
<keyword evidence="4 8" id="KW-0863">Zinc-finger</keyword>
<evidence type="ECO:0000256" key="9">
    <source>
        <dbReference type="SAM" id="MobiDB-lite"/>
    </source>
</evidence>
<keyword evidence="12" id="KW-1185">Reference proteome</keyword>
<dbReference type="InParanoid" id="A0A1E7FWM9"/>
<reference evidence="11 12" key="1">
    <citation type="submission" date="2016-09" db="EMBL/GenBank/DDBJ databases">
        <title>Extensive genetic diversity and differential bi-allelic expression allows diatom success in the polar Southern Ocean.</title>
        <authorList>
            <consortium name="DOE Joint Genome Institute"/>
            <person name="Mock T."/>
            <person name="Otillar R.P."/>
            <person name="Strauss J."/>
            <person name="Dupont C."/>
            <person name="Frickenhaus S."/>
            <person name="Maumus F."/>
            <person name="Mcmullan M."/>
            <person name="Sanges R."/>
            <person name="Schmutz J."/>
            <person name="Toseland A."/>
            <person name="Valas R."/>
            <person name="Veluchamy A."/>
            <person name="Ward B.J."/>
            <person name="Allen A."/>
            <person name="Barry K."/>
            <person name="Falciatore A."/>
            <person name="Ferrante M."/>
            <person name="Fortunato A.E."/>
            <person name="Gloeckner G."/>
            <person name="Gruber A."/>
            <person name="Hipkin R."/>
            <person name="Janech M."/>
            <person name="Kroth P."/>
            <person name="Leese F."/>
            <person name="Lindquist E."/>
            <person name="Lyon B.R."/>
            <person name="Martin J."/>
            <person name="Mayer C."/>
            <person name="Parker M."/>
            <person name="Quesneville H."/>
            <person name="Raymond J."/>
            <person name="Uhlig C."/>
            <person name="Valentin K.U."/>
            <person name="Worden A.Z."/>
            <person name="Armbrust E.V."/>
            <person name="Bowler C."/>
            <person name="Green B."/>
            <person name="Moulton V."/>
            <person name="Van Oosterhout C."/>
            <person name="Grigoriev I."/>
        </authorList>
    </citation>
    <scope>NUCLEOTIDE SEQUENCE [LARGE SCALE GENOMIC DNA]</scope>
    <source>
        <strain evidence="11 12">CCMP1102</strain>
    </source>
</reference>
<name>A0A1E7FWM9_9STRA</name>
<dbReference type="SUPFAM" id="SSF53098">
    <property type="entry name" value="Ribonuclease H-like"/>
    <property type="match status" value="1"/>
</dbReference>
<proteinExistence type="predicted"/>
<dbReference type="InterPro" id="IPR036397">
    <property type="entry name" value="RNaseH_sf"/>
</dbReference>
<keyword evidence="3 8" id="KW-0479">Metal-binding</keyword>
<dbReference type="Proteomes" id="UP000095751">
    <property type="component" value="Unassembled WGS sequence"/>
</dbReference>
<dbReference type="GO" id="GO:0004527">
    <property type="term" value="F:exonuclease activity"/>
    <property type="evidence" value="ECO:0007669"/>
    <property type="project" value="InterPro"/>
</dbReference>
<evidence type="ECO:0000256" key="2">
    <source>
        <dbReference type="ARBA" id="ARBA00022722"/>
    </source>
</evidence>
<keyword evidence="2" id="KW-0540">Nuclease</keyword>
<feature type="compositionally biased region" description="Low complexity" evidence="9">
    <location>
        <begin position="40"/>
        <end position="52"/>
    </location>
</feature>
<keyword evidence="6 8" id="KW-0862">Zinc</keyword>
<feature type="compositionally biased region" description="Low complexity" evidence="9">
    <location>
        <begin position="219"/>
        <end position="234"/>
    </location>
</feature>
<dbReference type="PANTHER" id="PTHR12801:SF45">
    <property type="entry name" value="RNA EXONUCLEASE 4"/>
    <property type="match status" value="1"/>
</dbReference>
<evidence type="ECO:0000256" key="4">
    <source>
        <dbReference type="ARBA" id="ARBA00022771"/>
    </source>
</evidence>
<evidence type="ECO:0000259" key="10">
    <source>
        <dbReference type="PROSITE" id="PS50103"/>
    </source>
</evidence>
<feature type="compositionally biased region" description="Low complexity" evidence="9">
    <location>
        <begin position="145"/>
        <end position="158"/>
    </location>
</feature>
<feature type="region of interest" description="Disordered" evidence="9">
    <location>
        <begin position="38"/>
        <end position="187"/>
    </location>
</feature>
<keyword evidence="5" id="KW-0378">Hydrolase</keyword>
<evidence type="ECO:0000256" key="3">
    <source>
        <dbReference type="ARBA" id="ARBA00022723"/>
    </source>
</evidence>
<evidence type="ECO:0000313" key="11">
    <source>
        <dbReference type="EMBL" id="OEU22560.1"/>
    </source>
</evidence>
<feature type="compositionally biased region" description="Basic and acidic residues" evidence="9">
    <location>
        <begin position="209"/>
        <end position="218"/>
    </location>
</feature>
<dbReference type="KEGG" id="fcy:FRACYDRAFT_179299"/>
<sequence>MASATKKYKLFSAMADGEKAVCAFYTSPAGCRSGDKCKFSHTTSTTASTSTSQCKPAANAVELSDDSSAFSSESEGEGGKNIPSSNKKVVAKKETVTTKNVDVYDPFESSGAPPPRRQEKEPQQKQKKKRKSMENDGKDPFSTPKAKSSDNAAASNGKGSEKPTPTNSNKRVKIVEDKPPTSNSNNNFMSFVSNLPVASFSIPGANDTPIKKQEEKETSAPTSTTKTQVTTPKQNEPQGILPTSTAVGRKWQNAVIESRKHARYNNSFDFNRYQENDAKNGIQSSWIKAKAYGSWCASNPQAIAIDCEMCESQDPLSGAKNAKALCRLSVVNAEKPEEVLLDTLVKPSWPVTDYRTRINGVTKEHLDPVEFTLRHAQAFMMALCNEETVIVGHALHNDLVALNMEHDVVADSSFLFHAKDNPTATPSLKDTVMTMFKKEMPQTHDSVNDSRKALECVMHWVDNDGKVESVERTAKYPNKKEGNQLFVHRIPKVCKAEHLSNMFLKTTNIQPTEVEEIQFSGSLGKTHVTFKSTRHANLVFESLEGKTEEEKSGRQQKKVYLRNGDYIRVRKMVHAKRANPNNKNGNNQFSSP</sequence>
<organism evidence="11 12">
    <name type="scientific">Fragilariopsis cylindrus CCMP1102</name>
    <dbReference type="NCBI Taxonomy" id="635003"/>
    <lineage>
        <taxon>Eukaryota</taxon>
        <taxon>Sar</taxon>
        <taxon>Stramenopiles</taxon>
        <taxon>Ochrophyta</taxon>
        <taxon>Bacillariophyta</taxon>
        <taxon>Bacillariophyceae</taxon>
        <taxon>Bacillariophycidae</taxon>
        <taxon>Bacillariales</taxon>
        <taxon>Bacillariaceae</taxon>
        <taxon>Fragilariopsis</taxon>
    </lineage>
</organism>
<dbReference type="Gene3D" id="4.10.1000.10">
    <property type="entry name" value="Zinc finger, CCCH-type"/>
    <property type="match status" value="1"/>
</dbReference>
<feature type="zinc finger region" description="C3H1-type" evidence="8">
    <location>
        <begin position="16"/>
        <end position="44"/>
    </location>
</feature>
<evidence type="ECO:0000313" key="12">
    <source>
        <dbReference type="Proteomes" id="UP000095751"/>
    </source>
</evidence>
<dbReference type="GO" id="GO:0003676">
    <property type="term" value="F:nucleic acid binding"/>
    <property type="evidence" value="ECO:0007669"/>
    <property type="project" value="InterPro"/>
</dbReference>
<dbReference type="EMBL" id="KV784353">
    <property type="protein sequence ID" value="OEU22560.1"/>
    <property type="molecule type" value="Genomic_DNA"/>
</dbReference>
<dbReference type="InterPro" id="IPR013520">
    <property type="entry name" value="Ribonucl_H"/>
</dbReference>
<evidence type="ECO:0000256" key="7">
    <source>
        <dbReference type="ARBA" id="ARBA00025599"/>
    </source>
</evidence>
<accession>A0A1E7FWM9</accession>
<evidence type="ECO:0000256" key="1">
    <source>
        <dbReference type="ARBA" id="ARBA00022552"/>
    </source>
</evidence>
<dbReference type="OrthoDB" id="16516at2759"/>
<evidence type="ECO:0000256" key="5">
    <source>
        <dbReference type="ARBA" id="ARBA00022801"/>
    </source>
</evidence>
<gene>
    <name evidence="11" type="ORF">FRACYDRAFT_179299</name>
</gene>
<dbReference type="InterPro" id="IPR047021">
    <property type="entry name" value="REXO1/3/4-like"/>
</dbReference>
<comment type="function">
    <text evidence="7">Exoribonuclease involved in ribosome biosynthesis. Involved in the processing of ITS1, the internal transcribed spacer localized between the 18S and 5.8S rRNAs.</text>
</comment>
<dbReference type="InterPro" id="IPR012337">
    <property type="entry name" value="RNaseH-like_sf"/>
</dbReference>
<dbReference type="Gene3D" id="3.30.420.10">
    <property type="entry name" value="Ribonuclease H-like superfamily/Ribonuclease H"/>
    <property type="match status" value="1"/>
</dbReference>
<dbReference type="GO" id="GO:0006364">
    <property type="term" value="P:rRNA processing"/>
    <property type="evidence" value="ECO:0007669"/>
    <property type="project" value="UniProtKB-KW"/>
</dbReference>
<dbReference type="Pfam" id="PF00929">
    <property type="entry name" value="RNase_T"/>
    <property type="match status" value="1"/>
</dbReference>
<feature type="domain" description="C3H1-type" evidence="10">
    <location>
        <begin position="16"/>
        <end position="44"/>
    </location>
</feature>
<feature type="region of interest" description="Disordered" evidence="9">
    <location>
        <begin position="204"/>
        <end position="242"/>
    </location>
</feature>
<dbReference type="AlphaFoldDB" id="A0A1E7FWM9"/>
<dbReference type="GO" id="GO:0005634">
    <property type="term" value="C:nucleus"/>
    <property type="evidence" value="ECO:0007669"/>
    <property type="project" value="TreeGrafter"/>
</dbReference>
<dbReference type="SUPFAM" id="SSF90229">
    <property type="entry name" value="CCCH zinc finger"/>
    <property type="match status" value="1"/>
</dbReference>
<dbReference type="PROSITE" id="PS50103">
    <property type="entry name" value="ZF_C3H1"/>
    <property type="match status" value="1"/>
</dbReference>
<evidence type="ECO:0000256" key="6">
    <source>
        <dbReference type="ARBA" id="ARBA00022833"/>
    </source>
</evidence>
<dbReference type="InterPro" id="IPR036855">
    <property type="entry name" value="Znf_CCCH_sf"/>
</dbReference>
<evidence type="ECO:0000256" key="8">
    <source>
        <dbReference type="PROSITE-ProRule" id="PRU00723"/>
    </source>
</evidence>
<dbReference type="PANTHER" id="PTHR12801">
    <property type="entry name" value="RNA EXONUCLEASE REXO1 / RECO3 FAMILY MEMBER-RELATED"/>
    <property type="match status" value="1"/>
</dbReference>
<dbReference type="InterPro" id="IPR000571">
    <property type="entry name" value="Znf_CCCH"/>
</dbReference>
<dbReference type="GO" id="GO:0008270">
    <property type="term" value="F:zinc ion binding"/>
    <property type="evidence" value="ECO:0007669"/>
    <property type="project" value="UniProtKB-KW"/>
</dbReference>